<feature type="compositionally biased region" description="Acidic residues" evidence="1">
    <location>
        <begin position="36"/>
        <end position="46"/>
    </location>
</feature>
<dbReference type="Proteomes" id="UP000886653">
    <property type="component" value="Unassembled WGS sequence"/>
</dbReference>
<feature type="region of interest" description="Disordered" evidence="1">
    <location>
        <begin position="458"/>
        <end position="573"/>
    </location>
</feature>
<feature type="compositionally biased region" description="Basic and acidic residues" evidence="1">
    <location>
        <begin position="560"/>
        <end position="573"/>
    </location>
</feature>
<name>A0A9P6NG66_9BASI</name>
<organism evidence="2 3">
    <name type="scientific">Cronartium quercuum f. sp. fusiforme G11</name>
    <dbReference type="NCBI Taxonomy" id="708437"/>
    <lineage>
        <taxon>Eukaryota</taxon>
        <taxon>Fungi</taxon>
        <taxon>Dikarya</taxon>
        <taxon>Basidiomycota</taxon>
        <taxon>Pucciniomycotina</taxon>
        <taxon>Pucciniomycetes</taxon>
        <taxon>Pucciniales</taxon>
        <taxon>Coleosporiaceae</taxon>
        <taxon>Cronartium</taxon>
    </lineage>
</organism>
<dbReference type="AlphaFoldDB" id="A0A9P6NG66"/>
<comment type="caution">
    <text evidence="2">The sequence shown here is derived from an EMBL/GenBank/DDBJ whole genome shotgun (WGS) entry which is preliminary data.</text>
</comment>
<accession>A0A9P6NG66</accession>
<feature type="region of interest" description="Disordered" evidence="1">
    <location>
        <begin position="588"/>
        <end position="614"/>
    </location>
</feature>
<feature type="compositionally biased region" description="Basic and acidic residues" evidence="1">
    <location>
        <begin position="517"/>
        <end position="535"/>
    </location>
</feature>
<dbReference type="EMBL" id="MU167263">
    <property type="protein sequence ID" value="KAG0146306.1"/>
    <property type="molecule type" value="Genomic_DNA"/>
</dbReference>
<evidence type="ECO:0000313" key="3">
    <source>
        <dbReference type="Proteomes" id="UP000886653"/>
    </source>
</evidence>
<dbReference type="OrthoDB" id="2497431at2759"/>
<reference evidence="2" key="1">
    <citation type="submission" date="2013-11" db="EMBL/GenBank/DDBJ databases">
        <title>Genome sequence of the fusiform rust pathogen reveals effectors for host alternation and coevolution with pine.</title>
        <authorList>
            <consortium name="DOE Joint Genome Institute"/>
            <person name="Smith K."/>
            <person name="Pendleton A."/>
            <person name="Kubisiak T."/>
            <person name="Anderson C."/>
            <person name="Salamov A."/>
            <person name="Aerts A."/>
            <person name="Riley R."/>
            <person name="Clum A."/>
            <person name="Lindquist E."/>
            <person name="Ence D."/>
            <person name="Campbell M."/>
            <person name="Kronenberg Z."/>
            <person name="Feau N."/>
            <person name="Dhillon B."/>
            <person name="Hamelin R."/>
            <person name="Burleigh J."/>
            <person name="Smith J."/>
            <person name="Yandell M."/>
            <person name="Nelson C."/>
            <person name="Grigoriev I."/>
            <person name="Davis J."/>
        </authorList>
    </citation>
    <scope>NUCLEOTIDE SEQUENCE</scope>
    <source>
        <strain evidence="2">G11</strain>
    </source>
</reference>
<evidence type="ECO:0000313" key="2">
    <source>
        <dbReference type="EMBL" id="KAG0146306.1"/>
    </source>
</evidence>
<feature type="region of interest" description="Disordered" evidence="1">
    <location>
        <begin position="340"/>
        <end position="359"/>
    </location>
</feature>
<feature type="compositionally biased region" description="Polar residues" evidence="1">
    <location>
        <begin position="488"/>
        <end position="498"/>
    </location>
</feature>
<protein>
    <submittedName>
        <fullName evidence="2">Uncharacterized protein</fullName>
    </submittedName>
</protein>
<gene>
    <name evidence="2" type="ORF">CROQUDRAFT_92926</name>
</gene>
<feature type="region of interest" description="Disordered" evidence="1">
    <location>
        <begin position="19"/>
        <end position="86"/>
    </location>
</feature>
<evidence type="ECO:0000256" key="1">
    <source>
        <dbReference type="SAM" id="MobiDB-lite"/>
    </source>
</evidence>
<feature type="compositionally biased region" description="Low complexity" evidence="1">
    <location>
        <begin position="63"/>
        <end position="83"/>
    </location>
</feature>
<feature type="compositionally biased region" description="Acidic residues" evidence="1">
    <location>
        <begin position="588"/>
        <end position="603"/>
    </location>
</feature>
<feature type="compositionally biased region" description="Polar residues" evidence="1">
    <location>
        <begin position="543"/>
        <end position="559"/>
    </location>
</feature>
<keyword evidence="3" id="KW-1185">Reference proteome</keyword>
<sequence length="660" mass="74938">MHTVGLKHRIKSLRSDVYDPNSFPFSQRFQLKDDREADEEDEDELDCPASIMISNRTRPQLIPTSPSASSSPPLSSESESTASVGMDHDQASLTSSSVLLNSIESLNDLIRFQDPVIQRFQNFHTSSSQVHHARKIIQDFRRQALRKQQPICESSRRNFNLSGTGDWPEMSEQEVGRHQPFDRLIYLLERYTDYCTSIGLPPWPIHHLKVAIWIRGDVVSLKTRVIPLRKSVRCYITSMENVRMKTFEVFHHRCEGDEKMLMSSQVLREILDQLPITRSVANASSYNGGAHADDDSLPGRSDSEMVRLGGYERKLILQTLRAQSGDSLAEAAWEAVREARKRTRTTTGPSGKPKPDPHLHTLQRYQSWANELSIPAWPIEPIRVSIWLRESVLSPGIGEGDQAFKVSLRTVHVYLSRLNFLRRATESLFRERFGNLATGSLYQSQEIINILDSFSSGPQSSARSYQTPSPPSFSTSGRARFHSYRPLTASTNDDQSSIGDGDRGNFNRQSSVLTDHGQNENTHEIINRSPEDTGNRRKRDRMMNSSLSYTDLEPNSSVRDTLDETHPHHQKRAKVDKGCISFILCDPEEEEEDQDEDDDDDDDTGRSIGGEQSYISESFKNLTTVLPLSDPYRSRLNLQRPKWSIPSFSQFVKSISPNVK</sequence>
<feature type="compositionally biased region" description="Polar residues" evidence="1">
    <location>
        <begin position="458"/>
        <end position="477"/>
    </location>
</feature>
<proteinExistence type="predicted"/>